<name>A0A1F8F2I5_9BACT</name>
<evidence type="ECO:0000313" key="3">
    <source>
        <dbReference type="Proteomes" id="UP000176834"/>
    </source>
</evidence>
<dbReference type="PANTHER" id="PTHR34293">
    <property type="entry name" value="HTH-TYPE TRANSCRIPTIONAL REGULATOR TRMBL2"/>
    <property type="match status" value="1"/>
</dbReference>
<reference evidence="2 3" key="1">
    <citation type="journal article" date="2016" name="Nat. Commun.">
        <title>Thousands of microbial genomes shed light on interconnected biogeochemical processes in an aquifer system.</title>
        <authorList>
            <person name="Anantharaman K."/>
            <person name="Brown C.T."/>
            <person name="Hug L.A."/>
            <person name="Sharon I."/>
            <person name="Castelle C.J."/>
            <person name="Probst A.J."/>
            <person name="Thomas B.C."/>
            <person name="Singh A."/>
            <person name="Wilkins M.J."/>
            <person name="Karaoz U."/>
            <person name="Brodie E.L."/>
            <person name="Williams K.H."/>
            <person name="Hubbard S.S."/>
            <person name="Banfield J.F."/>
        </authorList>
    </citation>
    <scope>NUCLEOTIDE SEQUENCE [LARGE SCALE GENOMIC DNA]</scope>
</reference>
<dbReference type="SUPFAM" id="SSF46785">
    <property type="entry name" value="Winged helix' DNA-binding domain"/>
    <property type="match status" value="1"/>
</dbReference>
<evidence type="ECO:0000313" key="2">
    <source>
        <dbReference type="EMBL" id="OGN06489.1"/>
    </source>
</evidence>
<dbReference type="AlphaFoldDB" id="A0A1F8F2I5"/>
<organism evidence="2 3">
    <name type="scientific">Candidatus Yanofskybacteria bacterium RIFCSPHIGHO2_02_FULL_38_22b</name>
    <dbReference type="NCBI Taxonomy" id="1802673"/>
    <lineage>
        <taxon>Bacteria</taxon>
        <taxon>Candidatus Yanofskyibacteriota</taxon>
    </lineage>
</organism>
<dbReference type="EMBL" id="MGJN01000019">
    <property type="protein sequence ID" value="OGN06489.1"/>
    <property type="molecule type" value="Genomic_DNA"/>
</dbReference>
<comment type="caution">
    <text evidence="2">The sequence shown here is derived from an EMBL/GenBank/DDBJ whole genome shotgun (WGS) entry which is preliminary data.</text>
</comment>
<dbReference type="InterPro" id="IPR011991">
    <property type="entry name" value="ArsR-like_HTH"/>
</dbReference>
<gene>
    <name evidence="2" type="ORF">A3B86_03520</name>
</gene>
<dbReference type="Gene3D" id="1.10.10.10">
    <property type="entry name" value="Winged helix-like DNA-binding domain superfamily/Winged helix DNA-binding domain"/>
    <property type="match status" value="1"/>
</dbReference>
<sequence length="250" mass="28266">MVMLQQLTSLGLSDNEAKVYMAMLELGPATVLEISVKAGVNRPTTYVQIESLKKLGLVSVQTKGKKQLFIPESPEQLEFIIENQKKEIEQKKEELTKFLPELTNLFNLAGEKPQVRFFEGKEGLLKMQTELLKSDTKEVVSFSSADDIIRVFPDHPKVLSQKRVQKGIKSRLIYTSERGVILKKQDDNMLRETKYVSPDKFPFKSDIAIYGDNISISALQGKVVGVIITHKEIAESFKSLFNLLWDSLGD</sequence>
<accession>A0A1F8F2I5</accession>
<protein>
    <recommendedName>
        <fullName evidence="1">Transcription regulator TrmB N-terminal domain-containing protein</fullName>
    </recommendedName>
</protein>
<dbReference type="InterPro" id="IPR051797">
    <property type="entry name" value="TrmB-like"/>
</dbReference>
<proteinExistence type="predicted"/>
<dbReference type="CDD" id="cd00090">
    <property type="entry name" value="HTH_ARSR"/>
    <property type="match status" value="1"/>
</dbReference>
<dbReference type="InterPro" id="IPR036388">
    <property type="entry name" value="WH-like_DNA-bd_sf"/>
</dbReference>
<dbReference type="InterPro" id="IPR036390">
    <property type="entry name" value="WH_DNA-bd_sf"/>
</dbReference>
<feature type="domain" description="Transcription regulator TrmB N-terminal" evidence="1">
    <location>
        <begin position="7"/>
        <end position="73"/>
    </location>
</feature>
<dbReference type="InterPro" id="IPR002831">
    <property type="entry name" value="Tscrpt_reg_TrmB_N"/>
</dbReference>
<evidence type="ECO:0000259" key="1">
    <source>
        <dbReference type="Pfam" id="PF01978"/>
    </source>
</evidence>
<dbReference type="Pfam" id="PF01978">
    <property type="entry name" value="TrmB"/>
    <property type="match status" value="1"/>
</dbReference>
<dbReference type="PANTHER" id="PTHR34293:SF1">
    <property type="entry name" value="HTH-TYPE TRANSCRIPTIONAL REGULATOR TRMBL2"/>
    <property type="match status" value="1"/>
</dbReference>
<dbReference type="Proteomes" id="UP000176834">
    <property type="component" value="Unassembled WGS sequence"/>
</dbReference>